<feature type="region of interest" description="Disordered" evidence="1">
    <location>
        <begin position="54"/>
        <end position="205"/>
    </location>
</feature>
<protein>
    <submittedName>
        <fullName evidence="2">Uncharacterized protein</fullName>
    </submittedName>
</protein>
<accession>A0AAV4ETT6</accession>
<feature type="compositionally biased region" description="Basic residues" evidence="1">
    <location>
        <begin position="101"/>
        <end position="114"/>
    </location>
</feature>
<dbReference type="EMBL" id="BMAT01007427">
    <property type="protein sequence ID" value="GFR64030.1"/>
    <property type="molecule type" value="Genomic_DNA"/>
</dbReference>
<comment type="caution">
    <text evidence="2">The sequence shown here is derived from an EMBL/GenBank/DDBJ whole genome shotgun (WGS) entry which is preliminary data.</text>
</comment>
<evidence type="ECO:0000313" key="3">
    <source>
        <dbReference type="Proteomes" id="UP000762676"/>
    </source>
</evidence>
<sequence>MSINTSPPVFVLNRDLPEDKRLDNYDMCLAVSKVVGREGVLGAQRIGSLQTLSSNANVGQDEDSEAVVGIANKKSVDETKSNDKTAEERGEDRAREEKRFIVKRKKEKRNKKTFKVKENTDKENSTYGEDTDNSIPGGDEEEDEEALSKKKEEGLENAKQNCEKKSKTKENTDKEAGGERGRDKQKEKDIRDFLERARSLSCKRP</sequence>
<feature type="compositionally biased region" description="Basic and acidic residues" evidence="1">
    <location>
        <begin position="146"/>
        <end position="198"/>
    </location>
</feature>
<feature type="compositionally biased region" description="Basic and acidic residues" evidence="1">
    <location>
        <begin position="115"/>
        <end position="124"/>
    </location>
</feature>
<name>A0AAV4ETT6_9GAST</name>
<keyword evidence="3" id="KW-1185">Reference proteome</keyword>
<evidence type="ECO:0000256" key="1">
    <source>
        <dbReference type="SAM" id="MobiDB-lite"/>
    </source>
</evidence>
<evidence type="ECO:0000313" key="2">
    <source>
        <dbReference type="EMBL" id="GFR64030.1"/>
    </source>
</evidence>
<dbReference type="AlphaFoldDB" id="A0AAV4ETT6"/>
<reference evidence="2 3" key="1">
    <citation type="journal article" date="2021" name="Elife">
        <title>Chloroplast acquisition without the gene transfer in kleptoplastic sea slugs, Plakobranchus ocellatus.</title>
        <authorList>
            <person name="Maeda T."/>
            <person name="Takahashi S."/>
            <person name="Yoshida T."/>
            <person name="Shimamura S."/>
            <person name="Takaki Y."/>
            <person name="Nagai Y."/>
            <person name="Toyoda A."/>
            <person name="Suzuki Y."/>
            <person name="Arimoto A."/>
            <person name="Ishii H."/>
            <person name="Satoh N."/>
            <person name="Nishiyama T."/>
            <person name="Hasebe M."/>
            <person name="Maruyama T."/>
            <person name="Minagawa J."/>
            <person name="Obokata J."/>
            <person name="Shigenobu S."/>
        </authorList>
    </citation>
    <scope>NUCLEOTIDE SEQUENCE [LARGE SCALE GENOMIC DNA]</scope>
</reference>
<proteinExistence type="predicted"/>
<feature type="compositionally biased region" description="Basic and acidic residues" evidence="1">
    <location>
        <begin position="74"/>
        <end position="100"/>
    </location>
</feature>
<gene>
    <name evidence="2" type="ORF">ElyMa_003621100</name>
</gene>
<organism evidence="2 3">
    <name type="scientific">Elysia marginata</name>
    <dbReference type="NCBI Taxonomy" id="1093978"/>
    <lineage>
        <taxon>Eukaryota</taxon>
        <taxon>Metazoa</taxon>
        <taxon>Spiralia</taxon>
        <taxon>Lophotrochozoa</taxon>
        <taxon>Mollusca</taxon>
        <taxon>Gastropoda</taxon>
        <taxon>Heterobranchia</taxon>
        <taxon>Euthyneura</taxon>
        <taxon>Panpulmonata</taxon>
        <taxon>Sacoglossa</taxon>
        <taxon>Placobranchoidea</taxon>
        <taxon>Plakobranchidae</taxon>
        <taxon>Elysia</taxon>
    </lineage>
</organism>
<dbReference type="Proteomes" id="UP000762676">
    <property type="component" value="Unassembled WGS sequence"/>
</dbReference>